<dbReference type="STRING" id="289377.HL41_05660"/>
<dbReference type="InterPro" id="IPR002912">
    <property type="entry name" value="ACT_dom"/>
</dbReference>
<comment type="function">
    <text evidence="8">Catalyzes the conversion of 2 pyruvate molecules into acetolactate in the first common step of the biosynthetic pathway of the branched-amino acids such as leucine, isoleucine, and valine.</text>
</comment>
<evidence type="ECO:0000256" key="5">
    <source>
        <dbReference type="ARBA" id="ARBA00022605"/>
    </source>
</evidence>
<reference evidence="10 11" key="1">
    <citation type="journal article" date="2015" name="Genome Announc.">
        <title>Genome Sequence of a Sulfate-Reducing Thermophilic Bacterium, Thermodesulfobacterium commune DSM 2178T (Phylum Thermodesulfobacteria).</title>
        <authorList>
            <person name="Bhatnagar S."/>
            <person name="Badger J.H."/>
            <person name="Madupu R."/>
            <person name="Khouri H.M."/>
            <person name="O'Connor E.M."/>
            <person name="Robb F.T."/>
            <person name="Ward N.L."/>
            <person name="Eisen J.A."/>
        </authorList>
    </citation>
    <scope>NUCLEOTIDE SEQUENCE [LARGE SCALE GENOMIC DNA]</scope>
    <source>
        <strain evidence="10 11">DSM 2178</strain>
    </source>
</reference>
<sequence>METKRYTLSVLVENTPGALARIAGLFSGRGFNIDSLCVAETLDPTLSHLTLVTHGDEQILEQILKQLRRLIDVYKVVNVTEEGDHVEREMALIKVKAEKENRDEIFRICEIFRCKIVDVSPKTYVIEVTGDRDKLEAVIELLKPMGIKEIVRTGVIAIRREKKSG</sequence>
<dbReference type="PANTHER" id="PTHR30239">
    <property type="entry name" value="ACETOLACTATE SYNTHASE SMALL SUBUNIT"/>
    <property type="match status" value="1"/>
</dbReference>
<dbReference type="Pfam" id="PF22629">
    <property type="entry name" value="ACT_AHAS_ss"/>
    <property type="match status" value="1"/>
</dbReference>
<dbReference type="SUPFAM" id="SSF55021">
    <property type="entry name" value="ACT-like"/>
    <property type="match status" value="2"/>
</dbReference>
<dbReference type="InterPro" id="IPR039557">
    <property type="entry name" value="AHAS_ACT"/>
</dbReference>
<dbReference type="EMBL" id="CP008796">
    <property type="protein sequence ID" value="AIH04274.1"/>
    <property type="molecule type" value="Genomic_DNA"/>
</dbReference>
<dbReference type="GO" id="GO:0003984">
    <property type="term" value="F:acetolactate synthase activity"/>
    <property type="evidence" value="ECO:0007669"/>
    <property type="project" value="UniProtKB-UniRule"/>
</dbReference>
<dbReference type="FunFam" id="3.30.70.1150:FF:000001">
    <property type="entry name" value="Acetolactate synthase small subunit"/>
    <property type="match status" value="1"/>
</dbReference>
<name>A0A075WSN1_9BACT</name>
<keyword evidence="6 8" id="KW-0100">Branched-chain amino acid biosynthesis</keyword>
<evidence type="ECO:0000313" key="10">
    <source>
        <dbReference type="EMBL" id="AIH04274.1"/>
    </source>
</evidence>
<dbReference type="Gene3D" id="3.30.70.1150">
    <property type="entry name" value="ACT-like. Chain A, domain 2"/>
    <property type="match status" value="1"/>
</dbReference>
<comment type="subunit">
    <text evidence="4 8">Dimer of large and small chains.</text>
</comment>
<dbReference type="InterPro" id="IPR045865">
    <property type="entry name" value="ACT-like_dom_sf"/>
</dbReference>
<dbReference type="OrthoDB" id="9787365at2"/>
<dbReference type="Pfam" id="PF10369">
    <property type="entry name" value="ALS_ss_C"/>
    <property type="match status" value="1"/>
</dbReference>
<dbReference type="NCBIfam" id="TIGR00119">
    <property type="entry name" value="acolac_sm"/>
    <property type="match status" value="1"/>
</dbReference>
<evidence type="ECO:0000313" key="11">
    <source>
        <dbReference type="Proteomes" id="UP000028481"/>
    </source>
</evidence>
<comment type="pathway">
    <text evidence="2 8">Amino-acid biosynthesis; L-valine biosynthesis; L-valine from pyruvate: step 1/4.</text>
</comment>
<accession>A0A075WSN1</accession>
<keyword evidence="8" id="KW-0808">Transferase</keyword>
<evidence type="ECO:0000256" key="1">
    <source>
        <dbReference type="ARBA" id="ARBA00004974"/>
    </source>
</evidence>
<dbReference type="GO" id="GO:0009097">
    <property type="term" value="P:isoleucine biosynthetic process"/>
    <property type="evidence" value="ECO:0007669"/>
    <property type="project" value="UniProtKB-UniRule"/>
</dbReference>
<dbReference type="GO" id="GO:0009099">
    <property type="term" value="P:L-valine biosynthetic process"/>
    <property type="evidence" value="ECO:0007669"/>
    <property type="project" value="UniProtKB-UniRule"/>
</dbReference>
<comment type="similarity">
    <text evidence="3 8">Belongs to the acetolactate synthase small subunit family.</text>
</comment>
<evidence type="ECO:0000256" key="6">
    <source>
        <dbReference type="ARBA" id="ARBA00023304"/>
    </source>
</evidence>
<feature type="domain" description="ACT" evidence="9">
    <location>
        <begin position="7"/>
        <end position="81"/>
    </location>
</feature>
<dbReference type="NCBIfam" id="NF008864">
    <property type="entry name" value="PRK11895.1"/>
    <property type="match status" value="1"/>
</dbReference>
<dbReference type="UniPathway" id="UPA00047">
    <property type="reaction ID" value="UER00055"/>
</dbReference>
<keyword evidence="11" id="KW-1185">Reference proteome</keyword>
<keyword evidence="5 8" id="KW-0028">Amino-acid biosynthesis</keyword>
<comment type="pathway">
    <text evidence="1 8">Amino-acid biosynthesis; L-isoleucine biosynthesis; L-isoleucine from 2-oxobutanoate: step 1/4.</text>
</comment>
<dbReference type="CDD" id="cd04878">
    <property type="entry name" value="ACT_AHAS"/>
    <property type="match status" value="1"/>
</dbReference>
<dbReference type="FunFam" id="3.30.70.260:FF:000001">
    <property type="entry name" value="Acetolactate synthase, small subunit"/>
    <property type="match status" value="1"/>
</dbReference>
<gene>
    <name evidence="10" type="ORF">HL41_05660</name>
</gene>
<comment type="catalytic activity">
    <reaction evidence="7 8">
        <text>2 pyruvate + H(+) = (2S)-2-acetolactate + CO2</text>
        <dbReference type="Rhea" id="RHEA:25249"/>
        <dbReference type="ChEBI" id="CHEBI:15361"/>
        <dbReference type="ChEBI" id="CHEBI:15378"/>
        <dbReference type="ChEBI" id="CHEBI:16526"/>
        <dbReference type="ChEBI" id="CHEBI:58476"/>
        <dbReference type="EC" id="2.2.1.6"/>
    </reaction>
</comment>
<evidence type="ECO:0000256" key="3">
    <source>
        <dbReference type="ARBA" id="ARBA00006341"/>
    </source>
</evidence>
<dbReference type="Proteomes" id="UP000028481">
    <property type="component" value="Chromosome"/>
</dbReference>
<dbReference type="RefSeq" id="WP_038060241.1">
    <property type="nucleotide sequence ID" value="NZ_CP008796.1"/>
</dbReference>
<dbReference type="PROSITE" id="PS51671">
    <property type="entry name" value="ACT"/>
    <property type="match status" value="1"/>
</dbReference>
<dbReference type="HOGENOM" id="CLU_055003_1_3_0"/>
<dbReference type="InterPro" id="IPR019455">
    <property type="entry name" value="Acetolactate_synth_ssu_C"/>
</dbReference>
<protein>
    <recommendedName>
        <fullName evidence="8">Acetolactate synthase small subunit</fullName>
        <shortName evidence="8">AHAS</shortName>
        <shortName evidence="8">ALS</shortName>
        <ecNumber evidence="8">2.2.1.6</ecNumber>
    </recommendedName>
    <alternativeName>
        <fullName evidence="8">Acetohydroxy-acid synthase small subunit</fullName>
    </alternativeName>
</protein>
<dbReference type="Gene3D" id="3.30.70.260">
    <property type="match status" value="1"/>
</dbReference>
<organism evidence="10 11">
    <name type="scientific">Thermodesulfobacterium commune DSM 2178</name>
    <dbReference type="NCBI Taxonomy" id="289377"/>
    <lineage>
        <taxon>Bacteria</taxon>
        <taxon>Pseudomonadati</taxon>
        <taxon>Thermodesulfobacteriota</taxon>
        <taxon>Thermodesulfobacteria</taxon>
        <taxon>Thermodesulfobacteriales</taxon>
        <taxon>Thermodesulfobacteriaceae</taxon>
        <taxon>Thermodesulfobacterium</taxon>
    </lineage>
</organism>
<evidence type="ECO:0000259" key="9">
    <source>
        <dbReference type="PROSITE" id="PS51671"/>
    </source>
</evidence>
<dbReference type="AlphaFoldDB" id="A0A075WSN1"/>
<dbReference type="PANTHER" id="PTHR30239:SF0">
    <property type="entry name" value="ACETOLACTATE SYNTHASE SMALL SUBUNIT 1, CHLOROPLASTIC"/>
    <property type="match status" value="1"/>
</dbReference>
<evidence type="ECO:0000256" key="2">
    <source>
        <dbReference type="ARBA" id="ARBA00005025"/>
    </source>
</evidence>
<evidence type="ECO:0000256" key="7">
    <source>
        <dbReference type="ARBA" id="ARBA00048670"/>
    </source>
</evidence>
<dbReference type="InterPro" id="IPR004789">
    <property type="entry name" value="Acetalactate_synth_ssu"/>
</dbReference>
<dbReference type="GO" id="GO:0005829">
    <property type="term" value="C:cytosol"/>
    <property type="evidence" value="ECO:0007669"/>
    <property type="project" value="TreeGrafter"/>
</dbReference>
<proteinExistence type="inferred from homology"/>
<evidence type="ECO:0000256" key="8">
    <source>
        <dbReference type="RuleBase" id="RU368092"/>
    </source>
</evidence>
<dbReference type="InterPro" id="IPR054480">
    <property type="entry name" value="AHAS_small-like_ACT"/>
</dbReference>
<dbReference type="eggNOG" id="COG0440">
    <property type="taxonomic scope" value="Bacteria"/>
</dbReference>
<dbReference type="GO" id="GO:1990610">
    <property type="term" value="F:acetolactate synthase regulator activity"/>
    <property type="evidence" value="ECO:0007669"/>
    <property type="project" value="UniProtKB-UniRule"/>
</dbReference>
<dbReference type="PaxDb" id="289377-HL41_05660"/>
<dbReference type="InterPro" id="IPR027271">
    <property type="entry name" value="Acetolactate_synth/TF_NikR_C"/>
</dbReference>
<dbReference type="KEGG" id="tcm:HL41_05660"/>
<dbReference type="EC" id="2.2.1.6" evidence="8"/>
<evidence type="ECO:0000256" key="4">
    <source>
        <dbReference type="ARBA" id="ARBA00011744"/>
    </source>
</evidence>
<dbReference type="UniPathway" id="UPA00049">
    <property type="reaction ID" value="UER00059"/>
</dbReference>